<comment type="caution">
    <text evidence="1">The sequence shown here is derived from an EMBL/GenBank/DDBJ whole genome shotgun (WGS) entry which is preliminary data.</text>
</comment>
<gene>
    <name evidence="1" type="ORF">HO173_000547</name>
</gene>
<evidence type="ECO:0000313" key="1">
    <source>
        <dbReference type="EMBL" id="KAF6241835.1"/>
    </source>
</evidence>
<protein>
    <submittedName>
        <fullName evidence="1">Uncharacterized protein</fullName>
    </submittedName>
</protein>
<keyword evidence="2" id="KW-1185">Reference proteome</keyword>
<sequence>MVSQISRSIHIWTTWSSTQIATQSKALISRQHEKLETGPREDDRKVLLEINVTPLFTPKPCLSCMTGNTIAVRKIKNSNFFAEVGSRVSIHPPALPASMLHNRSEPIPFHAKVGLAFSNRQGLKSSEASEGLTDVRRVALSTATERIHGMVTPLLAQHKSATKLIRGAAKLSPFLDQDNKQVKDRKADIESIKEYQSINKPLLDKILDTLNKAQETFAEECPDLAALVFVHDDDGKPSAEFEEWKEGFSVPDATTEV</sequence>
<dbReference type="RefSeq" id="XP_037171075.1">
    <property type="nucleotide sequence ID" value="XM_037302496.1"/>
</dbReference>
<dbReference type="Proteomes" id="UP000578531">
    <property type="component" value="Unassembled WGS sequence"/>
</dbReference>
<evidence type="ECO:0000313" key="2">
    <source>
        <dbReference type="Proteomes" id="UP000578531"/>
    </source>
</evidence>
<dbReference type="EMBL" id="JACCJC010000001">
    <property type="protein sequence ID" value="KAF6241835.1"/>
    <property type="molecule type" value="Genomic_DNA"/>
</dbReference>
<reference evidence="1 2" key="1">
    <citation type="journal article" date="2020" name="Genomics">
        <title>Complete, high-quality genomes from long-read metagenomic sequencing of two wolf lichen thalli reveals enigmatic genome architecture.</title>
        <authorList>
            <person name="McKenzie S.K."/>
            <person name="Walston R.F."/>
            <person name="Allen J.L."/>
        </authorList>
    </citation>
    <scope>NUCLEOTIDE SEQUENCE [LARGE SCALE GENOMIC DNA]</scope>
    <source>
        <strain evidence="1">WasteWater2</strain>
    </source>
</reference>
<accession>A0A8H6G7C7</accession>
<organism evidence="1 2">
    <name type="scientific">Letharia columbiana</name>
    <dbReference type="NCBI Taxonomy" id="112416"/>
    <lineage>
        <taxon>Eukaryota</taxon>
        <taxon>Fungi</taxon>
        <taxon>Dikarya</taxon>
        <taxon>Ascomycota</taxon>
        <taxon>Pezizomycotina</taxon>
        <taxon>Lecanoromycetes</taxon>
        <taxon>OSLEUM clade</taxon>
        <taxon>Lecanoromycetidae</taxon>
        <taxon>Lecanorales</taxon>
        <taxon>Lecanorineae</taxon>
        <taxon>Parmeliaceae</taxon>
        <taxon>Letharia</taxon>
    </lineage>
</organism>
<dbReference type="GeneID" id="59282226"/>
<name>A0A8H6G7C7_9LECA</name>
<dbReference type="AlphaFoldDB" id="A0A8H6G7C7"/>
<proteinExistence type="predicted"/>